<feature type="compositionally biased region" description="Basic and acidic residues" evidence="6">
    <location>
        <begin position="137"/>
        <end position="146"/>
    </location>
</feature>
<comment type="subcellular location">
    <subcellularLocation>
        <location evidence="1">Nucleus</location>
    </subcellularLocation>
</comment>
<evidence type="ECO:0000313" key="9">
    <source>
        <dbReference type="Proteomes" id="UP000436088"/>
    </source>
</evidence>
<dbReference type="SUPFAM" id="SSF54171">
    <property type="entry name" value="DNA-binding domain"/>
    <property type="match status" value="1"/>
</dbReference>
<dbReference type="InterPro" id="IPR001739">
    <property type="entry name" value="Methyl_CpG_DNA-bd"/>
</dbReference>
<evidence type="ECO:0000256" key="1">
    <source>
        <dbReference type="ARBA" id="ARBA00004123"/>
    </source>
</evidence>
<dbReference type="AlphaFoldDB" id="A0A6A3C9B9"/>
<accession>A0A6A3C9B9</accession>
<dbReference type="Gene3D" id="3.30.890.10">
    <property type="entry name" value="Methyl-cpg-binding Protein 2, Chain A"/>
    <property type="match status" value="1"/>
</dbReference>
<feature type="region of interest" description="Disordered" evidence="6">
    <location>
        <begin position="71"/>
        <end position="99"/>
    </location>
</feature>
<evidence type="ECO:0000256" key="6">
    <source>
        <dbReference type="SAM" id="MobiDB-lite"/>
    </source>
</evidence>
<name>A0A6A3C9B9_HIBSY</name>
<evidence type="ECO:0000259" key="7">
    <source>
        <dbReference type="PROSITE" id="PS50982"/>
    </source>
</evidence>
<feature type="domain" description="MBD" evidence="7">
    <location>
        <begin position="1"/>
        <end position="69"/>
    </location>
</feature>
<evidence type="ECO:0000256" key="2">
    <source>
        <dbReference type="ARBA" id="ARBA00023015"/>
    </source>
</evidence>
<evidence type="ECO:0000256" key="3">
    <source>
        <dbReference type="ARBA" id="ARBA00023125"/>
    </source>
</evidence>
<dbReference type="Proteomes" id="UP000436088">
    <property type="component" value="Unassembled WGS sequence"/>
</dbReference>
<evidence type="ECO:0000256" key="5">
    <source>
        <dbReference type="ARBA" id="ARBA00023242"/>
    </source>
</evidence>
<organism evidence="8 9">
    <name type="scientific">Hibiscus syriacus</name>
    <name type="common">Rose of Sharon</name>
    <dbReference type="NCBI Taxonomy" id="106335"/>
    <lineage>
        <taxon>Eukaryota</taxon>
        <taxon>Viridiplantae</taxon>
        <taxon>Streptophyta</taxon>
        <taxon>Embryophyta</taxon>
        <taxon>Tracheophyta</taxon>
        <taxon>Spermatophyta</taxon>
        <taxon>Magnoliopsida</taxon>
        <taxon>eudicotyledons</taxon>
        <taxon>Gunneridae</taxon>
        <taxon>Pentapetalae</taxon>
        <taxon>rosids</taxon>
        <taxon>malvids</taxon>
        <taxon>Malvales</taxon>
        <taxon>Malvaceae</taxon>
        <taxon>Malvoideae</taxon>
        <taxon>Hibiscus</taxon>
    </lineage>
</organism>
<sequence>MADKESSGPIPDRWKLVVKKKKDGSNLSYYTCPESGQKFYSYEDLMRYVKYAKAAKLSIYADDFFPIKPARGRRSKKRASTPEPSADSNSDSGDVTYKLPPIDQFDWFEDEPSLGESAKQFAYGGASNEGCSSGMGDAKKQKKAGEDGAGEG</sequence>
<dbReference type="GO" id="GO:0003677">
    <property type="term" value="F:DNA binding"/>
    <property type="evidence" value="ECO:0007669"/>
    <property type="project" value="UniProtKB-KW"/>
</dbReference>
<dbReference type="GO" id="GO:0005634">
    <property type="term" value="C:nucleus"/>
    <property type="evidence" value="ECO:0007669"/>
    <property type="project" value="UniProtKB-SubCell"/>
</dbReference>
<reference evidence="8" key="1">
    <citation type="submission" date="2019-09" db="EMBL/GenBank/DDBJ databases">
        <title>Draft genome information of white flower Hibiscus syriacus.</title>
        <authorList>
            <person name="Kim Y.-M."/>
        </authorList>
    </citation>
    <scope>NUCLEOTIDE SEQUENCE [LARGE SCALE GENOMIC DNA]</scope>
    <source>
        <strain evidence="8">YM2019G1</strain>
    </source>
</reference>
<evidence type="ECO:0000256" key="4">
    <source>
        <dbReference type="ARBA" id="ARBA00023163"/>
    </source>
</evidence>
<keyword evidence="5" id="KW-0539">Nucleus</keyword>
<dbReference type="EMBL" id="VEPZ02000487">
    <property type="protein sequence ID" value="KAE8724088.1"/>
    <property type="molecule type" value="Genomic_DNA"/>
</dbReference>
<comment type="caution">
    <text evidence="8">The sequence shown here is derived from an EMBL/GenBank/DDBJ whole genome shotgun (WGS) entry which is preliminary data.</text>
</comment>
<gene>
    <name evidence="8" type="ORF">F3Y22_tig00010927pilonHSYRG00057</name>
</gene>
<proteinExistence type="predicted"/>
<protein>
    <submittedName>
        <fullName evidence="8">Homeodomain-like protein</fullName>
    </submittedName>
</protein>
<keyword evidence="4" id="KW-0804">Transcription</keyword>
<feature type="region of interest" description="Disordered" evidence="6">
    <location>
        <begin position="118"/>
        <end position="152"/>
    </location>
</feature>
<evidence type="ECO:0000313" key="8">
    <source>
        <dbReference type="EMBL" id="KAE8724088.1"/>
    </source>
</evidence>
<keyword evidence="2" id="KW-0805">Transcription regulation</keyword>
<keyword evidence="9" id="KW-1185">Reference proteome</keyword>
<feature type="compositionally biased region" description="Polar residues" evidence="6">
    <location>
        <begin position="82"/>
        <end position="93"/>
    </location>
</feature>
<dbReference type="PROSITE" id="PS50982">
    <property type="entry name" value="MBD"/>
    <property type="match status" value="1"/>
</dbReference>
<dbReference type="OrthoDB" id="912322at2759"/>
<dbReference type="InterPro" id="IPR016177">
    <property type="entry name" value="DNA-bd_dom_sf"/>
</dbReference>
<keyword evidence="3" id="KW-0238">DNA-binding</keyword>